<dbReference type="InterPro" id="IPR011990">
    <property type="entry name" value="TPR-like_helical_dom_sf"/>
</dbReference>
<dbReference type="Gene3D" id="1.25.40.10">
    <property type="entry name" value="Tetratricopeptide repeat domain"/>
    <property type="match status" value="2"/>
</dbReference>
<dbReference type="PANTHER" id="PTHR12979">
    <property type="entry name" value="CCR4-NOT TRANSCRIPTION COMPLEX SUBUNIT 10"/>
    <property type="match status" value="1"/>
</dbReference>
<accession>A0A830D9A1</accession>
<feature type="region of interest" description="Disordered" evidence="2">
    <location>
        <begin position="503"/>
        <end position="562"/>
    </location>
</feature>
<comment type="similarity">
    <text evidence="1">Belongs to the CNOT10 family.</text>
</comment>
<feature type="region of interest" description="Disordered" evidence="2">
    <location>
        <begin position="16"/>
        <end position="56"/>
    </location>
</feature>
<name>A0A830D9A1_9LAMI</name>
<gene>
    <name evidence="3" type="ORF">PHJA_002977700</name>
</gene>
<evidence type="ECO:0000256" key="1">
    <source>
        <dbReference type="ARBA" id="ARBA00010080"/>
    </source>
</evidence>
<dbReference type="SUPFAM" id="SSF48452">
    <property type="entry name" value="TPR-like"/>
    <property type="match status" value="1"/>
</dbReference>
<comment type="caution">
    <text evidence="3">The sequence shown here is derived from an EMBL/GenBank/DDBJ whole genome shotgun (WGS) entry which is preliminary data.</text>
</comment>
<dbReference type="GO" id="GO:0006402">
    <property type="term" value="P:mRNA catabolic process"/>
    <property type="evidence" value="ECO:0007669"/>
    <property type="project" value="TreeGrafter"/>
</dbReference>
<evidence type="ECO:0000256" key="2">
    <source>
        <dbReference type="SAM" id="MobiDB-lite"/>
    </source>
</evidence>
<dbReference type="EMBL" id="BMAC01004841">
    <property type="protein sequence ID" value="GFQ08337.1"/>
    <property type="molecule type" value="Genomic_DNA"/>
</dbReference>
<evidence type="ECO:0000313" key="3">
    <source>
        <dbReference type="EMBL" id="GFQ08337.1"/>
    </source>
</evidence>
<protein>
    <submittedName>
        <fullName evidence="3">Ccr4-not transcription complex subunit 10</fullName>
    </submittedName>
</protein>
<dbReference type="GO" id="GO:0030014">
    <property type="term" value="C:CCR4-NOT complex"/>
    <property type="evidence" value="ECO:0007669"/>
    <property type="project" value="InterPro"/>
</dbReference>
<evidence type="ECO:0000313" key="4">
    <source>
        <dbReference type="Proteomes" id="UP000653305"/>
    </source>
</evidence>
<reference evidence="3" key="1">
    <citation type="submission" date="2020-07" db="EMBL/GenBank/DDBJ databases">
        <title>Ethylene signaling mediates host invasion by parasitic plants.</title>
        <authorList>
            <person name="Yoshida S."/>
        </authorList>
    </citation>
    <scope>NUCLEOTIDE SEQUENCE</scope>
    <source>
        <strain evidence="3">Okayama</strain>
    </source>
</reference>
<sequence>MTKLRKSLSLVVVEKKKNAPKQSEELSHASGEHLDVTSNDGRKPMAGMKGTNNAAHQSSSSVVYNDEFDTSVAMFNMAVIWFHLHDYAKSFSYLDTLYQNIEPIDEGTALRICLLLLDVALLSHHASRSADVISYMEKIFRVNSLISQVENGTAAQQQSSLVLKSTSLLSNPTTADSSHSDSVVAANTLENSLSRTLSEEALEDESLQLLSSLDISGQNLERLSGIASSNDLLRSQVEESLSVVDLRLKLHLYKVRLLLLTRNLKAAKREVKMAMNLARGKDYPLALYLKSQLEYARRNHRKAIKLLMATGNRTEIGISSMYYNNLGCIYYQLGKHHTSGVFFSKALKNFSLVRKEKPPKLLTMTQDKSLLISYNCGMHLLACGRPLHAALCFQKASLIFYNRPLLWLRIAECCLTALEKGLITSNSSASDRSDIRVNVIGKGKWRQLALSYGNLSNGQWEHVRKDDLFAGDGKQPELSITLAWQCLVNALYLLDSIHAKYSSSGSPPSAEENESRETMFSNHQNVGGGDPKEPNVSSGSSQVNSNGEVKEQKSGNNHSASSLQSSITDYEYNCMKENHMMKQAVLADLAYVELALGNPLIALMTAKSLLELPECSRIYIFLGTMYAAEALCLLNQPKEAAEHLMKYVSSGNNVELPYSREDCEKWKVEKVVDNDDSKCGAIASHAVSSNDESQVVLSSPEEARGIILANFAANFALLGDLEQAQHFVMKALSDIPKSTQAILTAIYLDLKRGKTQEALAKLKQHGAVRFLPSSYKLNGS</sequence>
<organism evidence="3 4">
    <name type="scientific">Phtheirospermum japonicum</name>
    <dbReference type="NCBI Taxonomy" id="374723"/>
    <lineage>
        <taxon>Eukaryota</taxon>
        <taxon>Viridiplantae</taxon>
        <taxon>Streptophyta</taxon>
        <taxon>Embryophyta</taxon>
        <taxon>Tracheophyta</taxon>
        <taxon>Spermatophyta</taxon>
        <taxon>Magnoliopsida</taxon>
        <taxon>eudicotyledons</taxon>
        <taxon>Gunneridae</taxon>
        <taxon>Pentapetalae</taxon>
        <taxon>asterids</taxon>
        <taxon>lamiids</taxon>
        <taxon>Lamiales</taxon>
        <taxon>Orobanchaceae</taxon>
        <taxon>Orobanchaceae incertae sedis</taxon>
        <taxon>Phtheirospermum</taxon>
    </lineage>
</organism>
<dbReference type="InterPro" id="IPR039740">
    <property type="entry name" value="CNOT10"/>
</dbReference>
<proteinExistence type="inferred from homology"/>
<dbReference type="GO" id="GO:0017148">
    <property type="term" value="P:negative regulation of translation"/>
    <property type="evidence" value="ECO:0007669"/>
    <property type="project" value="TreeGrafter"/>
</dbReference>
<dbReference type="PANTHER" id="PTHR12979:SF5">
    <property type="entry name" value="CCR4-NOT TRANSCRIPTION COMPLEX SUBUNIT 10"/>
    <property type="match status" value="1"/>
</dbReference>
<dbReference type="AlphaFoldDB" id="A0A830D9A1"/>
<feature type="compositionally biased region" description="Low complexity" evidence="2">
    <location>
        <begin position="535"/>
        <end position="547"/>
    </location>
</feature>
<feature type="compositionally biased region" description="Basic and acidic residues" evidence="2">
    <location>
        <begin position="16"/>
        <end position="43"/>
    </location>
</feature>
<dbReference type="Proteomes" id="UP000653305">
    <property type="component" value="Unassembled WGS sequence"/>
</dbReference>
<keyword evidence="4" id="KW-1185">Reference proteome</keyword>
<dbReference type="OrthoDB" id="25157at2759"/>